<dbReference type="InterPro" id="IPR015414">
    <property type="entry name" value="TMEM64"/>
</dbReference>
<dbReference type="OrthoDB" id="7348996at2"/>
<comment type="subcellular location">
    <subcellularLocation>
        <location evidence="1 6">Cell membrane</location>
        <topology evidence="1 6">Multi-pass membrane protein</topology>
    </subcellularLocation>
</comment>
<dbReference type="AlphaFoldDB" id="A0A2S5Z8W6"/>
<evidence type="ECO:0000259" key="7">
    <source>
        <dbReference type="Pfam" id="PF09335"/>
    </source>
</evidence>
<evidence type="ECO:0000256" key="5">
    <source>
        <dbReference type="ARBA" id="ARBA00023136"/>
    </source>
</evidence>
<dbReference type="Pfam" id="PF09335">
    <property type="entry name" value="VTT_dom"/>
    <property type="match status" value="1"/>
</dbReference>
<evidence type="ECO:0000313" key="8">
    <source>
        <dbReference type="EMBL" id="PPI83761.1"/>
    </source>
</evidence>
<comment type="similarity">
    <text evidence="6">Belongs to the TVP38/TMEM64 family.</text>
</comment>
<dbReference type="EMBL" id="PSSX01000011">
    <property type="protein sequence ID" value="PPI83761.1"/>
    <property type="molecule type" value="Genomic_DNA"/>
</dbReference>
<dbReference type="GO" id="GO:0005886">
    <property type="term" value="C:plasma membrane"/>
    <property type="evidence" value="ECO:0007669"/>
    <property type="project" value="UniProtKB-SubCell"/>
</dbReference>
<keyword evidence="4 6" id="KW-1133">Transmembrane helix</keyword>
<comment type="caution">
    <text evidence="8">The sequence shown here is derived from an EMBL/GenBank/DDBJ whole genome shotgun (WGS) entry which is preliminary data.</text>
</comment>
<keyword evidence="2 6" id="KW-1003">Cell membrane</keyword>
<keyword evidence="9" id="KW-1185">Reference proteome</keyword>
<feature type="transmembrane region" description="Helical" evidence="6">
    <location>
        <begin position="6"/>
        <end position="26"/>
    </location>
</feature>
<dbReference type="Proteomes" id="UP000239917">
    <property type="component" value="Unassembled WGS sequence"/>
</dbReference>
<evidence type="ECO:0000256" key="2">
    <source>
        <dbReference type="ARBA" id="ARBA00022475"/>
    </source>
</evidence>
<dbReference type="RefSeq" id="WP_104322353.1">
    <property type="nucleotide sequence ID" value="NZ_PSSX01000011.1"/>
</dbReference>
<gene>
    <name evidence="8" type="ORF">KEHDKFFH_13195</name>
</gene>
<keyword evidence="3 6" id="KW-0812">Transmembrane</keyword>
<evidence type="ECO:0000256" key="1">
    <source>
        <dbReference type="ARBA" id="ARBA00004651"/>
    </source>
</evidence>
<feature type="domain" description="VTT" evidence="7">
    <location>
        <begin position="63"/>
        <end position="178"/>
    </location>
</feature>
<dbReference type="InterPro" id="IPR032816">
    <property type="entry name" value="VTT_dom"/>
</dbReference>
<reference evidence="8 9" key="1">
    <citation type="submission" date="2018-01" db="EMBL/GenBank/DDBJ databases">
        <title>Complete genome sequences of the type strains of Marinobacter flavimaris and Marinobacter maroccanus.</title>
        <authorList>
            <person name="Palau M."/>
            <person name="Boujida N."/>
            <person name="Manresa A."/>
            <person name="Minana-Galbis D."/>
        </authorList>
    </citation>
    <scope>NUCLEOTIDE SEQUENCE [LARGE SCALE GENOMIC DNA]</scope>
    <source>
        <strain evidence="8 9">N4</strain>
    </source>
</reference>
<keyword evidence="5 6" id="KW-0472">Membrane</keyword>
<evidence type="ECO:0000256" key="3">
    <source>
        <dbReference type="ARBA" id="ARBA00022692"/>
    </source>
</evidence>
<evidence type="ECO:0000256" key="4">
    <source>
        <dbReference type="ARBA" id="ARBA00022989"/>
    </source>
</evidence>
<accession>A0A2S5Z8W6</accession>
<evidence type="ECO:0000313" key="9">
    <source>
        <dbReference type="Proteomes" id="UP000239917"/>
    </source>
</evidence>
<name>A0A2S5Z8W6_9GAMM</name>
<organism evidence="8 9">
    <name type="scientific">Marinobacter maroccanus</name>
    <dbReference type="NCBI Taxonomy" id="2055143"/>
    <lineage>
        <taxon>Bacteria</taxon>
        <taxon>Pseudomonadati</taxon>
        <taxon>Pseudomonadota</taxon>
        <taxon>Gammaproteobacteria</taxon>
        <taxon>Pseudomonadales</taxon>
        <taxon>Marinobacteraceae</taxon>
        <taxon>Marinobacter</taxon>
    </lineage>
</organism>
<sequence length="222" mass="23692">MITGSRWLAFAALVLVGYLTIHNGWLDFIADQNEVASYLHSHGVGGLVVITLAGALFTGLGAPRQLVAFVLGFALGGLNGTLLSTLAAAIGATGCFLTARWLLRTPLSRRFSHRMQQFDRLFREQTLLKVLMVRLLPVGSNLVTNLVAGCSGIRFYPFLVGSTLGYLPQMLVFALAGAGIGNANAYQLAVSIGFFILASLIGAFLYHSQKARTLADSVSDSL</sequence>
<dbReference type="PANTHER" id="PTHR12677">
    <property type="entry name" value="GOLGI APPARATUS MEMBRANE PROTEIN TVP38-RELATED"/>
    <property type="match status" value="1"/>
</dbReference>
<feature type="transmembrane region" description="Helical" evidence="6">
    <location>
        <begin position="38"/>
        <end position="62"/>
    </location>
</feature>
<feature type="transmembrane region" description="Helical" evidence="6">
    <location>
        <begin position="186"/>
        <end position="206"/>
    </location>
</feature>
<proteinExistence type="inferred from homology"/>
<evidence type="ECO:0000256" key="6">
    <source>
        <dbReference type="RuleBase" id="RU366058"/>
    </source>
</evidence>
<comment type="caution">
    <text evidence="6">Lacks conserved residue(s) required for the propagation of feature annotation.</text>
</comment>
<dbReference type="PANTHER" id="PTHR12677:SF59">
    <property type="entry name" value="GOLGI APPARATUS MEMBRANE PROTEIN TVP38-RELATED"/>
    <property type="match status" value="1"/>
</dbReference>
<feature type="transmembrane region" description="Helical" evidence="6">
    <location>
        <begin position="155"/>
        <end position="180"/>
    </location>
</feature>
<protein>
    <recommendedName>
        <fullName evidence="6">TVP38/TMEM64 family membrane protein</fullName>
    </recommendedName>
</protein>